<feature type="region of interest" description="Disordered" evidence="1">
    <location>
        <begin position="1"/>
        <end position="51"/>
    </location>
</feature>
<proteinExistence type="predicted"/>
<evidence type="ECO:0000313" key="3">
    <source>
        <dbReference type="Proteomes" id="UP000823775"/>
    </source>
</evidence>
<evidence type="ECO:0000313" key="2">
    <source>
        <dbReference type="EMBL" id="MCE3051630.1"/>
    </source>
</evidence>
<protein>
    <submittedName>
        <fullName evidence="2">Uncharacterized protein</fullName>
    </submittedName>
</protein>
<name>A0ABS8WLB8_DATST</name>
<organism evidence="2 3">
    <name type="scientific">Datura stramonium</name>
    <name type="common">Jimsonweed</name>
    <name type="synonym">Common thornapple</name>
    <dbReference type="NCBI Taxonomy" id="4076"/>
    <lineage>
        <taxon>Eukaryota</taxon>
        <taxon>Viridiplantae</taxon>
        <taxon>Streptophyta</taxon>
        <taxon>Embryophyta</taxon>
        <taxon>Tracheophyta</taxon>
        <taxon>Spermatophyta</taxon>
        <taxon>Magnoliopsida</taxon>
        <taxon>eudicotyledons</taxon>
        <taxon>Gunneridae</taxon>
        <taxon>Pentapetalae</taxon>
        <taxon>asterids</taxon>
        <taxon>lamiids</taxon>
        <taxon>Solanales</taxon>
        <taxon>Solanaceae</taxon>
        <taxon>Solanoideae</taxon>
        <taxon>Datureae</taxon>
        <taxon>Datura</taxon>
    </lineage>
</organism>
<reference evidence="2 3" key="1">
    <citation type="journal article" date="2021" name="BMC Genomics">
        <title>Datura genome reveals duplications of psychoactive alkaloid biosynthetic genes and high mutation rate following tissue culture.</title>
        <authorList>
            <person name="Rajewski A."/>
            <person name="Carter-House D."/>
            <person name="Stajich J."/>
            <person name="Litt A."/>
        </authorList>
    </citation>
    <scope>NUCLEOTIDE SEQUENCE [LARGE SCALE GENOMIC DNA]</scope>
    <source>
        <strain evidence="2">AR-01</strain>
    </source>
</reference>
<feature type="non-terminal residue" evidence="2">
    <location>
        <position position="1"/>
    </location>
</feature>
<evidence type="ECO:0000256" key="1">
    <source>
        <dbReference type="SAM" id="MobiDB-lite"/>
    </source>
</evidence>
<sequence>GETNMNSGAEERSCAKRREGRVNHGENASEPLVAVQSRKRKSKASDGSSVL</sequence>
<accession>A0ABS8WLB8</accession>
<dbReference type="EMBL" id="JACEIK010008782">
    <property type="protein sequence ID" value="MCE3051630.1"/>
    <property type="molecule type" value="Genomic_DNA"/>
</dbReference>
<keyword evidence="3" id="KW-1185">Reference proteome</keyword>
<dbReference type="Proteomes" id="UP000823775">
    <property type="component" value="Unassembled WGS sequence"/>
</dbReference>
<gene>
    <name evidence="2" type="ORF">HAX54_050384</name>
</gene>
<feature type="compositionally biased region" description="Basic and acidic residues" evidence="1">
    <location>
        <begin position="9"/>
        <end position="24"/>
    </location>
</feature>
<comment type="caution">
    <text evidence="2">The sequence shown here is derived from an EMBL/GenBank/DDBJ whole genome shotgun (WGS) entry which is preliminary data.</text>
</comment>